<dbReference type="PANTHER" id="PTHR43736:SF1">
    <property type="entry name" value="DIHYDRONEOPTERIN TRIPHOSPHATE DIPHOSPHATASE"/>
    <property type="match status" value="1"/>
</dbReference>
<organism evidence="3 4">
    <name type="scientific">Lacticaseibacillus styriensis</name>
    <dbReference type="NCBI Taxonomy" id="3068306"/>
    <lineage>
        <taxon>Bacteria</taxon>
        <taxon>Bacillati</taxon>
        <taxon>Bacillota</taxon>
        <taxon>Bacilli</taxon>
        <taxon>Lactobacillales</taxon>
        <taxon>Lactobacillaceae</taxon>
        <taxon>Lacticaseibacillus</taxon>
    </lineage>
</organism>
<accession>A0ABY9LA86</accession>
<sequence length="221" mass="24716">MSSTTIVSEVIGVATKDLNLLIVQLQAIAQSGRYYTKDVFDRERYDQLAAITKQLVTLLGDATPEQARLFVDQDIGYVTPKVDVRAVTFIDDRLLMVQERVGETWSIPGGWADLGYSASEIAVKETREEAGLTVKPTRLLAVYSVRKRDYAPQSTRDVYKFFIACEPVSHTLKTGVETENVKTFSREEALALPLSLQRNLPADVAMAFAAHGVDHWETRFD</sequence>
<dbReference type="SUPFAM" id="SSF55811">
    <property type="entry name" value="Nudix"/>
    <property type="match status" value="1"/>
</dbReference>
<dbReference type="Gene3D" id="6.10.250.1120">
    <property type="match status" value="1"/>
</dbReference>
<dbReference type="Gene3D" id="3.90.79.10">
    <property type="entry name" value="Nucleoside Triphosphate Pyrophosphohydrolase"/>
    <property type="match status" value="1"/>
</dbReference>
<dbReference type="EC" id="3.6.-.-" evidence="3"/>
<reference evidence="3 4" key="1">
    <citation type="submission" date="2023-08" db="EMBL/GenBank/DDBJ databases">
        <authorList>
            <person name="Buchebner-Jance M."/>
        </authorList>
    </citation>
    <scope>NUCLEOTIDE SEQUENCE [LARGE SCALE GENOMIC DNA]</scope>
    <source>
        <strain evidence="3 4">NCIMB 15473</strain>
    </source>
</reference>
<dbReference type="Proteomes" id="UP001230566">
    <property type="component" value="Chromosome"/>
</dbReference>
<comment type="similarity">
    <text evidence="1">Belongs to the Nudix hydrolase family.</text>
</comment>
<name>A0ABY9LA86_9LACO</name>
<protein>
    <submittedName>
        <fullName evidence="3">NUDIX hydrolase</fullName>
        <ecNumber evidence="3">3.6.-.-</ecNumber>
    </submittedName>
</protein>
<dbReference type="PROSITE" id="PS51462">
    <property type="entry name" value="NUDIX"/>
    <property type="match status" value="1"/>
</dbReference>
<dbReference type="GO" id="GO:0016787">
    <property type="term" value="F:hydrolase activity"/>
    <property type="evidence" value="ECO:0007669"/>
    <property type="project" value="UniProtKB-KW"/>
</dbReference>
<evidence type="ECO:0000313" key="4">
    <source>
        <dbReference type="Proteomes" id="UP001230566"/>
    </source>
</evidence>
<dbReference type="PANTHER" id="PTHR43736">
    <property type="entry name" value="ADP-RIBOSE PYROPHOSPHATASE"/>
    <property type="match status" value="1"/>
</dbReference>
<evidence type="ECO:0000256" key="1">
    <source>
        <dbReference type="ARBA" id="ARBA00005582"/>
    </source>
</evidence>
<keyword evidence="4" id="KW-1185">Reference proteome</keyword>
<proteinExistence type="inferred from homology"/>
<evidence type="ECO:0000259" key="2">
    <source>
        <dbReference type="PROSITE" id="PS51462"/>
    </source>
</evidence>
<dbReference type="InterPro" id="IPR015797">
    <property type="entry name" value="NUDIX_hydrolase-like_dom_sf"/>
</dbReference>
<dbReference type="RefSeq" id="WP_191981860.1">
    <property type="nucleotide sequence ID" value="NZ_CP132483.1"/>
</dbReference>
<dbReference type="InterPro" id="IPR059176">
    <property type="entry name" value="UDP-X_N"/>
</dbReference>
<feature type="domain" description="Nudix hydrolase" evidence="2">
    <location>
        <begin position="79"/>
        <end position="210"/>
    </location>
</feature>
<evidence type="ECO:0000313" key="3">
    <source>
        <dbReference type="EMBL" id="WLV80677.1"/>
    </source>
</evidence>
<gene>
    <name evidence="3" type="ORF">LACSTY_002767</name>
</gene>
<keyword evidence="3" id="KW-0378">Hydrolase</keyword>
<dbReference type="InterPro" id="IPR000086">
    <property type="entry name" value="NUDIX_hydrolase_dom"/>
</dbReference>
<dbReference type="Pfam" id="PF12535">
    <property type="entry name" value="Nudix_N"/>
    <property type="match status" value="1"/>
</dbReference>
<dbReference type="Pfam" id="PF00293">
    <property type="entry name" value="NUDIX"/>
    <property type="match status" value="1"/>
</dbReference>
<dbReference type="EMBL" id="CP132483">
    <property type="protein sequence ID" value="WLV80677.1"/>
    <property type="molecule type" value="Genomic_DNA"/>
</dbReference>